<proteinExistence type="predicted"/>
<dbReference type="GO" id="GO:0036503">
    <property type="term" value="P:ERAD pathway"/>
    <property type="evidence" value="ECO:0007669"/>
    <property type="project" value="TreeGrafter"/>
</dbReference>
<evidence type="ECO:0000313" key="6">
    <source>
        <dbReference type="EMBL" id="PFH37272.1"/>
    </source>
</evidence>
<feature type="signal peptide" evidence="4">
    <location>
        <begin position="1"/>
        <end position="18"/>
    </location>
</feature>
<dbReference type="Proteomes" id="UP000224006">
    <property type="component" value="Chromosome II"/>
</dbReference>
<keyword evidence="2 3" id="KW-0378">Hydrolase</keyword>
<name>A0A2A9MNK9_BESBE</name>
<keyword evidence="3" id="KW-0963">Cytoplasm</keyword>
<keyword evidence="3" id="KW-0833">Ubl conjugation pathway</keyword>
<dbReference type="PANTHER" id="PTHR13312">
    <property type="entry name" value="HIV-INDUCED PROTEIN-7-LIKE PROTEASE"/>
    <property type="match status" value="1"/>
</dbReference>
<protein>
    <recommendedName>
        <fullName evidence="3">Ubiquitin thioesterase OTU</fullName>
        <ecNumber evidence="3">3.4.19.12</ecNumber>
    </recommendedName>
</protein>
<dbReference type="EC" id="3.4.19.12" evidence="3"/>
<sequence length="248" mass="26716">MRALTVVFALLSVRICAALVLPSASRGVKLFREQSPTNQVPGDGACLFTSLAACLWWASFGTHPKFEDRVFLDMIDFIRQLAVDTLQDARIVALALEGDEVISRQSLVELAASGYGVSPEAYCERMRLPTTWGGGPEIIALSHALGRVIVVYEVADQLSMTRDPPDLTLAPRGQTIGYGQTLGTCTGSPDTESYQVLKIAACLGFPHNITEDPLHILFARSAACTNGIRPSGGQPADHFLPLFPCLAQ</sequence>
<keyword evidence="4" id="KW-0732">Signal</keyword>
<dbReference type="PROSITE" id="PS50802">
    <property type="entry name" value="OTU"/>
    <property type="match status" value="1"/>
</dbReference>
<dbReference type="RefSeq" id="XP_029221281.1">
    <property type="nucleotide sequence ID" value="XM_029362316.1"/>
</dbReference>
<evidence type="ECO:0000313" key="7">
    <source>
        <dbReference type="Proteomes" id="UP000224006"/>
    </source>
</evidence>
<gene>
    <name evidence="6" type="ORF">BESB_037300</name>
</gene>
<dbReference type="KEGG" id="bbes:BESB_037300"/>
<dbReference type="Pfam" id="PF02338">
    <property type="entry name" value="OTU"/>
    <property type="match status" value="1"/>
</dbReference>
<feature type="domain" description="OTU" evidence="5">
    <location>
        <begin position="35"/>
        <end position="245"/>
    </location>
</feature>
<dbReference type="GO" id="GO:0005634">
    <property type="term" value="C:nucleus"/>
    <property type="evidence" value="ECO:0007669"/>
    <property type="project" value="TreeGrafter"/>
</dbReference>
<dbReference type="GO" id="GO:0016579">
    <property type="term" value="P:protein deubiquitination"/>
    <property type="evidence" value="ECO:0007669"/>
    <property type="project" value="TreeGrafter"/>
</dbReference>
<comment type="catalytic activity">
    <reaction evidence="1 3">
        <text>Thiol-dependent hydrolysis of ester, thioester, amide, peptide and isopeptide bonds formed by the C-terminal Gly of ubiquitin (a 76-residue protein attached to proteins as an intracellular targeting signal).</text>
        <dbReference type="EC" id="3.4.19.12"/>
    </reaction>
</comment>
<dbReference type="GeneID" id="40308711"/>
<comment type="subcellular location">
    <subcellularLocation>
        <location evidence="3">Cytoplasm</location>
    </subcellularLocation>
</comment>
<comment type="caution">
    <text evidence="6">The sequence shown here is derived from an EMBL/GenBank/DDBJ whole genome shotgun (WGS) entry which is preliminary data.</text>
</comment>
<dbReference type="GO" id="GO:0005829">
    <property type="term" value="C:cytosol"/>
    <property type="evidence" value="ECO:0007669"/>
    <property type="project" value="TreeGrafter"/>
</dbReference>
<evidence type="ECO:0000256" key="1">
    <source>
        <dbReference type="ARBA" id="ARBA00000707"/>
    </source>
</evidence>
<evidence type="ECO:0000256" key="4">
    <source>
        <dbReference type="SAM" id="SignalP"/>
    </source>
</evidence>
<evidence type="ECO:0000259" key="5">
    <source>
        <dbReference type="PROSITE" id="PS50802"/>
    </source>
</evidence>
<dbReference type="PANTHER" id="PTHR13312:SF0">
    <property type="entry name" value="UBIQUITIN THIOESTERASE OTU1"/>
    <property type="match status" value="1"/>
</dbReference>
<dbReference type="OrthoDB" id="329211at2759"/>
<dbReference type="VEuPathDB" id="ToxoDB:BESB_037300"/>
<keyword evidence="3" id="KW-0788">Thiol protease</keyword>
<evidence type="ECO:0000256" key="2">
    <source>
        <dbReference type="ARBA" id="ARBA00022801"/>
    </source>
</evidence>
<evidence type="ECO:0000256" key="3">
    <source>
        <dbReference type="RuleBase" id="RU367104"/>
    </source>
</evidence>
<keyword evidence="7" id="KW-1185">Reference proteome</keyword>
<dbReference type="InterPro" id="IPR038765">
    <property type="entry name" value="Papain-like_cys_pep_sf"/>
</dbReference>
<dbReference type="CDD" id="cd22744">
    <property type="entry name" value="OTU"/>
    <property type="match status" value="1"/>
</dbReference>
<comment type="function">
    <text evidence="3">Hydrolase that can remove conjugated ubiquitin from proteins and may therefore play an important regulatory role at the level of protein turnover by preventing degradation.</text>
</comment>
<dbReference type="InterPro" id="IPR003323">
    <property type="entry name" value="OTU_dom"/>
</dbReference>
<dbReference type="EMBL" id="NWUJ01000002">
    <property type="protein sequence ID" value="PFH37272.1"/>
    <property type="molecule type" value="Genomic_DNA"/>
</dbReference>
<keyword evidence="3" id="KW-0645">Protease</keyword>
<organism evidence="6 7">
    <name type="scientific">Besnoitia besnoiti</name>
    <name type="common">Apicomplexan protozoan</name>
    <dbReference type="NCBI Taxonomy" id="94643"/>
    <lineage>
        <taxon>Eukaryota</taxon>
        <taxon>Sar</taxon>
        <taxon>Alveolata</taxon>
        <taxon>Apicomplexa</taxon>
        <taxon>Conoidasida</taxon>
        <taxon>Coccidia</taxon>
        <taxon>Eucoccidiorida</taxon>
        <taxon>Eimeriorina</taxon>
        <taxon>Sarcocystidae</taxon>
        <taxon>Besnoitia</taxon>
    </lineage>
</organism>
<dbReference type="Gene3D" id="3.90.70.80">
    <property type="match status" value="1"/>
</dbReference>
<dbReference type="GO" id="GO:0030968">
    <property type="term" value="P:endoplasmic reticulum unfolded protein response"/>
    <property type="evidence" value="ECO:0007669"/>
    <property type="project" value="TreeGrafter"/>
</dbReference>
<dbReference type="SUPFAM" id="SSF54001">
    <property type="entry name" value="Cysteine proteinases"/>
    <property type="match status" value="1"/>
</dbReference>
<reference evidence="6 7" key="1">
    <citation type="submission" date="2017-09" db="EMBL/GenBank/DDBJ databases">
        <title>Genome sequencing of Besnoitia besnoiti strain Bb-Ger1.</title>
        <authorList>
            <person name="Schares G."/>
            <person name="Venepally P."/>
            <person name="Lorenzi H.A."/>
        </authorList>
    </citation>
    <scope>NUCLEOTIDE SEQUENCE [LARGE SCALE GENOMIC DNA]</scope>
    <source>
        <strain evidence="6 7">Bb-Ger1</strain>
    </source>
</reference>
<dbReference type="AlphaFoldDB" id="A0A2A9MNK9"/>
<accession>A0A2A9MNK9</accession>
<dbReference type="GO" id="GO:0004843">
    <property type="term" value="F:cysteine-type deubiquitinase activity"/>
    <property type="evidence" value="ECO:0007669"/>
    <property type="project" value="UniProtKB-UniRule"/>
</dbReference>
<feature type="chain" id="PRO_5012902544" description="Ubiquitin thioesterase OTU" evidence="4">
    <location>
        <begin position="19"/>
        <end position="248"/>
    </location>
</feature>